<dbReference type="AlphaFoldDB" id="I0I0Q6"/>
<dbReference type="KEGG" id="cap:CLDAP_08040"/>
<dbReference type="EC" id="2.3.1.274" evidence="8 10"/>
<evidence type="ECO:0000256" key="3">
    <source>
        <dbReference type="ARBA" id="ARBA00022516"/>
    </source>
</evidence>
<sequence>MGGDHAPEAIVAGAVEAARIYGVTVSLVGQPNVIEAELKKHNTKGLNLPIVPASQVIAMDEKPAAAVRAKPDSSMVVGCKMVKRNEAQAFVSAGNTGGVLAAGILHVGRIKGILRPALIGPFPTLKGVCLILDIGANADVRPEHIQQFAIMGSIYAREVIGIEKPRVRILSNGEEAGKGNQLVIESYKLLEQTPSILFEGNIESKEIPTGLADVVVTDGFTGNIFVKTAETTARLMTQVITEEIKKSPLAMLGALLARRSLQRVRERMDDSHYGGAVLLGLSSLVIVAHGRSNALAIRHAIRVAKQAIEQDVLMKIQRGVAALESQKAAVPDESISI</sequence>
<dbReference type="GO" id="GO:0008654">
    <property type="term" value="P:phospholipid biosynthetic process"/>
    <property type="evidence" value="ECO:0007669"/>
    <property type="project" value="UniProtKB-KW"/>
</dbReference>
<dbReference type="PATRIC" id="fig|926550.5.peg.847"/>
<dbReference type="GO" id="GO:0043811">
    <property type="term" value="F:phosphate:acyl-[acyl carrier protein] acyltransferase activity"/>
    <property type="evidence" value="ECO:0007669"/>
    <property type="project" value="UniProtKB-UniRule"/>
</dbReference>
<evidence type="ECO:0000256" key="10">
    <source>
        <dbReference type="HAMAP-Rule" id="MF_00019"/>
    </source>
</evidence>
<evidence type="ECO:0000256" key="2">
    <source>
        <dbReference type="ARBA" id="ARBA00022490"/>
    </source>
</evidence>
<evidence type="ECO:0000313" key="12">
    <source>
        <dbReference type="Proteomes" id="UP000007880"/>
    </source>
</evidence>
<dbReference type="PANTHER" id="PTHR30100:SF1">
    <property type="entry name" value="PHOSPHATE ACYLTRANSFERASE"/>
    <property type="match status" value="1"/>
</dbReference>
<dbReference type="STRING" id="926550.CLDAP_08040"/>
<dbReference type="Proteomes" id="UP000007880">
    <property type="component" value="Chromosome"/>
</dbReference>
<protein>
    <recommendedName>
        <fullName evidence="8 10">Phosphate acyltransferase</fullName>
        <ecNumber evidence="8 10">2.3.1.274</ecNumber>
    </recommendedName>
    <alternativeName>
        <fullName evidence="10">Acyl-ACP phosphotransacylase</fullName>
    </alternativeName>
    <alternativeName>
        <fullName evidence="10">Acyl-[acyl-carrier-protein]--phosphate acyltransferase</fullName>
    </alternativeName>
    <alternativeName>
        <fullName evidence="10">Phosphate-acyl-ACP acyltransferase</fullName>
    </alternativeName>
</protein>
<comment type="subcellular location">
    <subcellularLocation>
        <location evidence="10">Cytoplasm</location>
    </subcellularLocation>
    <text evidence="10">Associated with the membrane possibly through PlsY.</text>
</comment>
<dbReference type="SUPFAM" id="SSF53659">
    <property type="entry name" value="Isocitrate/Isopropylmalate dehydrogenase-like"/>
    <property type="match status" value="1"/>
</dbReference>
<dbReference type="eggNOG" id="COG0416">
    <property type="taxonomic scope" value="Bacteria"/>
</dbReference>
<keyword evidence="2 10" id="KW-0963">Cytoplasm</keyword>
<gene>
    <name evidence="10 11" type="primary">plsX</name>
    <name evidence="11" type="ordered locus">CLDAP_08040</name>
</gene>
<evidence type="ECO:0000256" key="9">
    <source>
        <dbReference type="ARBA" id="ARBA00046608"/>
    </source>
</evidence>
<comment type="function">
    <text evidence="10">Catalyzes the reversible formation of acyl-phosphate (acyl-PO(4)) from acyl-[acyl-carrier-protein] (acyl-ACP). This enzyme utilizes acyl-ACP as fatty acyl donor, but not acyl-CoA.</text>
</comment>
<keyword evidence="5 10" id="KW-0443">Lipid metabolism</keyword>
<accession>I0I0Q6</accession>
<dbReference type="GO" id="GO:0005737">
    <property type="term" value="C:cytoplasm"/>
    <property type="evidence" value="ECO:0007669"/>
    <property type="project" value="UniProtKB-SubCell"/>
</dbReference>
<keyword evidence="11" id="KW-0012">Acyltransferase</keyword>
<name>I0I0Q6_CALAS</name>
<evidence type="ECO:0000256" key="8">
    <source>
        <dbReference type="ARBA" id="ARBA00024069"/>
    </source>
</evidence>
<keyword evidence="3 10" id="KW-0444">Lipid biosynthesis</keyword>
<dbReference type="PIRSF" id="PIRSF002465">
    <property type="entry name" value="Phsphlp_syn_PlsX"/>
    <property type="match status" value="1"/>
</dbReference>
<dbReference type="InterPro" id="IPR003664">
    <property type="entry name" value="FA_synthesis"/>
</dbReference>
<keyword evidence="12" id="KW-1185">Reference proteome</keyword>
<keyword evidence="7 10" id="KW-1208">Phospholipid metabolism</keyword>
<proteinExistence type="inferred from homology"/>
<comment type="subunit">
    <text evidence="9 10">Homodimer. Probably interacts with PlsY.</text>
</comment>
<dbReference type="PANTHER" id="PTHR30100">
    <property type="entry name" value="FATTY ACID/PHOSPHOLIPID SYNTHESIS PROTEIN PLSX"/>
    <property type="match status" value="1"/>
</dbReference>
<dbReference type="EMBL" id="AP012337">
    <property type="protein sequence ID" value="BAL98843.1"/>
    <property type="molecule type" value="Genomic_DNA"/>
</dbReference>
<dbReference type="Gene3D" id="3.40.718.10">
    <property type="entry name" value="Isopropylmalate Dehydrogenase"/>
    <property type="match status" value="1"/>
</dbReference>
<evidence type="ECO:0000256" key="1">
    <source>
        <dbReference type="ARBA" id="ARBA00001232"/>
    </source>
</evidence>
<evidence type="ECO:0000256" key="6">
    <source>
        <dbReference type="ARBA" id="ARBA00023209"/>
    </source>
</evidence>
<evidence type="ECO:0000256" key="5">
    <source>
        <dbReference type="ARBA" id="ARBA00023098"/>
    </source>
</evidence>
<dbReference type="Pfam" id="PF02504">
    <property type="entry name" value="FA_synthesis"/>
    <property type="match status" value="1"/>
</dbReference>
<keyword evidence="6 10" id="KW-0594">Phospholipid biosynthesis</keyword>
<reference evidence="11 12" key="1">
    <citation type="submission" date="2012-02" db="EMBL/GenBank/DDBJ databases">
        <title>Complete genome sequence of Caldilinea aerophila DSM 14535 (= NBRC 102666).</title>
        <authorList>
            <person name="Oguchi A."/>
            <person name="Hosoyama A."/>
            <person name="Sekine M."/>
            <person name="Fukai R."/>
            <person name="Kato Y."/>
            <person name="Nakamura S."/>
            <person name="Hanada S."/>
            <person name="Yamazaki S."/>
            <person name="Fujita N."/>
        </authorList>
    </citation>
    <scope>NUCLEOTIDE SEQUENCE [LARGE SCALE GENOMIC DNA]</scope>
    <source>
        <strain evidence="12">DSM 14535 / JCM 11387 / NBRC 104270 / STL-6-O1</strain>
    </source>
</reference>
<dbReference type="UniPathway" id="UPA00085"/>
<comment type="pathway">
    <text evidence="10">Lipid metabolism; phospholipid metabolism.</text>
</comment>
<dbReference type="HOGENOM" id="CLU_039379_1_1_0"/>
<comment type="similarity">
    <text evidence="10">Belongs to the PlsX family.</text>
</comment>
<evidence type="ECO:0000256" key="7">
    <source>
        <dbReference type="ARBA" id="ARBA00023264"/>
    </source>
</evidence>
<dbReference type="HAMAP" id="MF_00019">
    <property type="entry name" value="PlsX"/>
    <property type="match status" value="1"/>
</dbReference>
<keyword evidence="4 10" id="KW-0808">Transferase</keyword>
<dbReference type="InterPro" id="IPR012281">
    <property type="entry name" value="Phospholipid_synth_PlsX-like"/>
</dbReference>
<dbReference type="GO" id="GO:0006633">
    <property type="term" value="P:fatty acid biosynthetic process"/>
    <property type="evidence" value="ECO:0007669"/>
    <property type="project" value="UniProtKB-UniRule"/>
</dbReference>
<evidence type="ECO:0000313" key="11">
    <source>
        <dbReference type="EMBL" id="BAL98843.1"/>
    </source>
</evidence>
<comment type="catalytic activity">
    <reaction evidence="1 10">
        <text>a fatty acyl-[ACP] + phosphate = an acyl phosphate + holo-[ACP]</text>
        <dbReference type="Rhea" id="RHEA:42292"/>
        <dbReference type="Rhea" id="RHEA-COMP:9685"/>
        <dbReference type="Rhea" id="RHEA-COMP:14125"/>
        <dbReference type="ChEBI" id="CHEBI:43474"/>
        <dbReference type="ChEBI" id="CHEBI:59918"/>
        <dbReference type="ChEBI" id="CHEBI:64479"/>
        <dbReference type="ChEBI" id="CHEBI:138651"/>
        <dbReference type="EC" id="2.3.1.274"/>
    </reaction>
</comment>
<organism evidence="11 12">
    <name type="scientific">Caldilinea aerophila (strain DSM 14535 / JCM 11387 / NBRC 104270 / STL-6-O1)</name>
    <dbReference type="NCBI Taxonomy" id="926550"/>
    <lineage>
        <taxon>Bacteria</taxon>
        <taxon>Bacillati</taxon>
        <taxon>Chloroflexota</taxon>
        <taxon>Caldilineae</taxon>
        <taxon>Caldilineales</taxon>
        <taxon>Caldilineaceae</taxon>
        <taxon>Caldilinea</taxon>
    </lineage>
</organism>
<evidence type="ECO:0000256" key="4">
    <source>
        <dbReference type="ARBA" id="ARBA00022679"/>
    </source>
</evidence>
<dbReference type="NCBIfam" id="TIGR00182">
    <property type="entry name" value="plsX"/>
    <property type="match status" value="1"/>
</dbReference>